<dbReference type="RefSeq" id="WP_116573398.1">
    <property type="nucleotide sequence ID" value="NZ_QDGZ01000007.1"/>
</dbReference>
<evidence type="ECO:0000313" key="4">
    <source>
        <dbReference type="Proteomes" id="UP000246018"/>
    </source>
</evidence>
<dbReference type="Pfam" id="PF01547">
    <property type="entry name" value="SBP_bac_1"/>
    <property type="match status" value="1"/>
</dbReference>
<dbReference type="AlphaFoldDB" id="A0A2T8F7E5"/>
<protein>
    <submittedName>
        <fullName evidence="3">Carbohydrate ABC transporter substrate-binding protein</fullName>
    </submittedName>
</protein>
<evidence type="ECO:0000256" key="2">
    <source>
        <dbReference type="ARBA" id="ARBA00022448"/>
    </source>
</evidence>
<dbReference type="OrthoDB" id="8663148at2"/>
<dbReference type="SUPFAM" id="SSF53850">
    <property type="entry name" value="Periplasmic binding protein-like II"/>
    <property type="match status" value="1"/>
</dbReference>
<organism evidence="3 4">
    <name type="scientific">Nocardioides gansuensis</name>
    <dbReference type="NCBI Taxonomy" id="2138300"/>
    <lineage>
        <taxon>Bacteria</taxon>
        <taxon>Bacillati</taxon>
        <taxon>Actinomycetota</taxon>
        <taxon>Actinomycetes</taxon>
        <taxon>Propionibacteriales</taxon>
        <taxon>Nocardioidaceae</taxon>
        <taxon>Nocardioides</taxon>
    </lineage>
</organism>
<dbReference type="Gene3D" id="3.40.190.10">
    <property type="entry name" value="Periplasmic binding protein-like II"/>
    <property type="match status" value="2"/>
</dbReference>
<dbReference type="InterPro" id="IPR006059">
    <property type="entry name" value="SBP"/>
</dbReference>
<dbReference type="Proteomes" id="UP000246018">
    <property type="component" value="Unassembled WGS sequence"/>
</dbReference>
<comment type="similarity">
    <text evidence="1">Belongs to the bacterial solute-binding protein 1 family.</text>
</comment>
<accession>A0A2T8F7E5</accession>
<dbReference type="PANTHER" id="PTHR43649">
    <property type="entry name" value="ARABINOSE-BINDING PROTEIN-RELATED"/>
    <property type="match status" value="1"/>
</dbReference>
<proteinExistence type="inferred from homology"/>
<dbReference type="InterPro" id="IPR050490">
    <property type="entry name" value="Bact_solute-bd_prot1"/>
</dbReference>
<dbReference type="PROSITE" id="PS51257">
    <property type="entry name" value="PROKAR_LIPOPROTEIN"/>
    <property type="match status" value="1"/>
</dbReference>
<evidence type="ECO:0000256" key="1">
    <source>
        <dbReference type="ARBA" id="ARBA00008520"/>
    </source>
</evidence>
<keyword evidence="2" id="KW-0813">Transport</keyword>
<evidence type="ECO:0000313" key="3">
    <source>
        <dbReference type="EMBL" id="PVG81633.1"/>
    </source>
</evidence>
<dbReference type="PANTHER" id="PTHR43649:SF29">
    <property type="entry name" value="OSMOPROTECTIVE COMPOUNDS-BINDING PROTEIN GGTB"/>
    <property type="match status" value="1"/>
</dbReference>
<dbReference type="EMBL" id="QDGZ01000007">
    <property type="protein sequence ID" value="PVG81633.1"/>
    <property type="molecule type" value="Genomic_DNA"/>
</dbReference>
<gene>
    <name evidence="3" type="ORF">DDE18_16680</name>
</gene>
<comment type="caution">
    <text evidence="3">The sequence shown here is derived from an EMBL/GenBank/DDBJ whole genome shotgun (WGS) entry which is preliminary data.</text>
</comment>
<keyword evidence="4" id="KW-1185">Reference proteome</keyword>
<reference evidence="3 4" key="1">
    <citation type="submission" date="2018-04" db="EMBL/GenBank/DDBJ databases">
        <title>Genome of Nocardioides gansuensis WSJ-1.</title>
        <authorList>
            <person name="Wu S."/>
            <person name="Wang G."/>
        </authorList>
    </citation>
    <scope>NUCLEOTIDE SEQUENCE [LARGE SCALE GENOMIC DNA]</scope>
    <source>
        <strain evidence="3 4">WSJ-1</strain>
    </source>
</reference>
<name>A0A2T8F7E5_9ACTN</name>
<sequence length="454" mass="48949">MRTGNRRRVAALGLGLAAALTTTGCLQSPVGGQGEGAGLSGFVDNAQADGDGKVVVLGAFGGVEQESFEASIAAFEEESGIDVEYTADQDFTTTIKTRVGSGDSPDIGIFPQPGGLAEFVDEGAVQPIDTFLDYDALDRTLVPGFLDFARFEGRVYGAPMRMAVKSVVYYPKKAWEQAGHPTEFETYQDLMKFSQDLVDQGETPWCMGWESAQATGWVGTDGLEQMVLVTAGPDVYDQWVDHQIPFSDPVIATALDAYGEIAKGEGMVLGGKRAILNTPFAEAGLPMFDQAGPKCWMERQGNFAIGFYPAEIQDVLDEELGVFKFPRFEGGYDGDPTLVGGDYAAVFNGNDEDVQEFMQFLSSDQFGAEWAQAGGWLSPHATFDGSHYPDDVTRAIADMAYQASATSYDASDLMPKSVGSGTFWTEMVKWIDGASTQETLDALEESWPAEGEEQ</sequence>